<dbReference type="PANTHER" id="PTHR30595">
    <property type="entry name" value="GLPR-RELATED TRANSCRIPTIONAL REPRESSOR"/>
    <property type="match status" value="1"/>
</dbReference>
<keyword evidence="2" id="KW-0547">Nucleotide-binding</keyword>
<feature type="domain" description="Schlafen AlbA-2" evidence="1">
    <location>
        <begin position="16"/>
        <end position="138"/>
    </location>
</feature>
<dbReference type="EMBL" id="FMYW01000007">
    <property type="protein sequence ID" value="SDC43050.1"/>
    <property type="molecule type" value="Genomic_DNA"/>
</dbReference>
<evidence type="ECO:0000259" key="1">
    <source>
        <dbReference type="Pfam" id="PF04326"/>
    </source>
</evidence>
<dbReference type="InterPro" id="IPR038461">
    <property type="entry name" value="Schlafen_AlbA_2_dom_sf"/>
</dbReference>
<sequence>MVVLNLPIESYVNSKEGLYYDRKSARIKPDDIVKHVIAFANANGGILAIGIEDDKSLTGFNSFPLKPNAKVYSPDDYKDIIFKECIPYPPVAFKTLQYGQNEKDFLFLICVDSSSNEVIRKKSTSDVFLRMGDESQKLTHEQITQLEYDKGQRYFEDQIIQEATYDDLDETIIQKYKEKMEIVSDRSLNELLVARGLIQKNQITNAAILLFGKNPTQFLPNARVRFLRYDGKKSLTGERINVIKEKTFDDAIPNLIIKVTDFVRSQLREFQMLDKDGQFKVIPEYPEFAWFEGIVNAVLHRDYRVRGDHIRISMYDDRLEIFSPGKLPNTVTLETMKCRRFSRNPRIARILTEFGWVKELNEGVNRIYDEMQRFFLNEPKYSEPNNSSVLLVLENSITSRHLRVRDRLEAAFSEDVWNSLSLQERAVLQYLYLKGKVNTKIVSEILKLSPLPSRRVLKKLSEKNLIVWHGISVKDPKQYYTINLPGGE</sequence>
<dbReference type="Gene3D" id="3.30.950.30">
    <property type="entry name" value="Schlafen, AAA domain"/>
    <property type="match status" value="1"/>
</dbReference>
<dbReference type="SUPFAM" id="SSF46785">
    <property type="entry name" value="Winged helix' DNA-binding domain"/>
    <property type="match status" value="1"/>
</dbReference>
<keyword evidence="2" id="KW-0347">Helicase</keyword>
<organism evidence="2 3">
    <name type="scientific">Succiniclasticum ruminis</name>
    <dbReference type="NCBI Taxonomy" id="40841"/>
    <lineage>
        <taxon>Bacteria</taxon>
        <taxon>Bacillati</taxon>
        <taxon>Bacillota</taxon>
        <taxon>Negativicutes</taxon>
        <taxon>Acidaminococcales</taxon>
        <taxon>Acidaminococcaceae</taxon>
        <taxon>Succiniclasticum</taxon>
    </lineage>
</organism>
<dbReference type="InterPro" id="IPR007421">
    <property type="entry name" value="Schlafen_AlbA_2_dom"/>
</dbReference>
<dbReference type="RefSeq" id="WP_093730329.1">
    <property type="nucleotide sequence ID" value="NZ_FMYW01000007.1"/>
</dbReference>
<reference evidence="3" key="1">
    <citation type="submission" date="2016-10" db="EMBL/GenBank/DDBJ databases">
        <authorList>
            <person name="Varghese N."/>
            <person name="Submissions S."/>
        </authorList>
    </citation>
    <scope>NUCLEOTIDE SEQUENCE [LARGE SCALE GENOMIC DNA]</scope>
    <source>
        <strain evidence="3">DSM 11005</strain>
    </source>
</reference>
<evidence type="ECO:0000313" key="3">
    <source>
        <dbReference type="Proteomes" id="UP000198943"/>
    </source>
</evidence>
<dbReference type="Proteomes" id="UP000198943">
    <property type="component" value="Unassembled WGS sequence"/>
</dbReference>
<dbReference type="OrthoDB" id="9807907at2"/>
<keyword evidence="2" id="KW-0378">Hydrolase</keyword>
<gene>
    <name evidence="2" type="ORF">SAMN04487864_10792</name>
</gene>
<dbReference type="Pfam" id="PF04326">
    <property type="entry name" value="SLFN_AlbA_2"/>
    <property type="match status" value="1"/>
</dbReference>
<dbReference type="Pfam" id="PF13749">
    <property type="entry name" value="HATPase_c_4"/>
    <property type="match status" value="1"/>
</dbReference>
<keyword evidence="2" id="KW-0067">ATP-binding</keyword>
<accession>A0A1G6LIF7</accession>
<name>A0A1G6LIF7_9FIRM</name>
<dbReference type="Gene3D" id="3.30.565.60">
    <property type="match status" value="1"/>
</dbReference>
<dbReference type="AlphaFoldDB" id="A0A1G6LIF7"/>
<proteinExistence type="predicted"/>
<dbReference type="InterPro" id="IPR036390">
    <property type="entry name" value="WH_DNA-bd_sf"/>
</dbReference>
<protein>
    <submittedName>
        <fullName evidence="2">ATP-dependent DNA helicase RecG</fullName>
    </submittedName>
</protein>
<keyword evidence="3" id="KW-1185">Reference proteome</keyword>
<dbReference type="PANTHER" id="PTHR30595:SF6">
    <property type="entry name" value="SCHLAFEN ALBA-2 DOMAIN-CONTAINING PROTEIN"/>
    <property type="match status" value="1"/>
</dbReference>
<evidence type="ECO:0000313" key="2">
    <source>
        <dbReference type="EMBL" id="SDC43050.1"/>
    </source>
</evidence>
<dbReference type="InterPro" id="IPR038475">
    <property type="entry name" value="RecG_C_sf"/>
</dbReference>
<dbReference type="GO" id="GO:0004386">
    <property type="term" value="F:helicase activity"/>
    <property type="evidence" value="ECO:0007669"/>
    <property type="project" value="UniProtKB-KW"/>
</dbReference>